<protein>
    <submittedName>
        <fullName evidence="1">Uncharacterized protein</fullName>
    </submittedName>
</protein>
<name>A0A644XHK9_9ZZZZ</name>
<reference evidence="1" key="1">
    <citation type="submission" date="2019-08" db="EMBL/GenBank/DDBJ databases">
        <authorList>
            <person name="Kucharzyk K."/>
            <person name="Murdoch R.W."/>
            <person name="Higgins S."/>
            <person name="Loffler F."/>
        </authorList>
    </citation>
    <scope>NUCLEOTIDE SEQUENCE</scope>
</reference>
<dbReference type="AlphaFoldDB" id="A0A644XHK9"/>
<sequence length="324" mass="35334">MAAAKTCAAVPSDGIDLVDKDDTGSGLLSLVKEVAHTGGTDADEHFDKVGAGDGIEGYAGLSRDGTGQKRFAGSGRAVEQDALRNAGTDFKVLSRLLQKVDNFKELKLLLFGAGHIVKGDLTLFIGGDLGAGLAEIHDFAAAGTALLVHEIVPEHPKADKEQQIGQHGHPEWRFIGGRKVIALEPSRGSQLIKPLDRNAVQEEVEARQFISHVGLRRVLKNYVNDVSLIDREALDLFFVEKAHDVGVCDDNRIGFVVERGHGKVEHGEQDEIKHYAAQGARADRFLILIQSISSCLYDWSSSVSHWYTLRSSTPMKGRLRYFSL</sequence>
<proteinExistence type="predicted"/>
<organism evidence="1">
    <name type="scientific">bioreactor metagenome</name>
    <dbReference type="NCBI Taxonomy" id="1076179"/>
    <lineage>
        <taxon>unclassified sequences</taxon>
        <taxon>metagenomes</taxon>
        <taxon>ecological metagenomes</taxon>
    </lineage>
</organism>
<gene>
    <name evidence="1" type="ORF">SDC9_60022</name>
</gene>
<accession>A0A644XHK9</accession>
<comment type="caution">
    <text evidence="1">The sequence shown here is derived from an EMBL/GenBank/DDBJ whole genome shotgun (WGS) entry which is preliminary data.</text>
</comment>
<dbReference type="EMBL" id="VSSQ01002153">
    <property type="protein sequence ID" value="MPM13663.1"/>
    <property type="molecule type" value="Genomic_DNA"/>
</dbReference>
<evidence type="ECO:0000313" key="1">
    <source>
        <dbReference type="EMBL" id="MPM13663.1"/>
    </source>
</evidence>